<dbReference type="InterPro" id="IPR001810">
    <property type="entry name" value="F-box_dom"/>
</dbReference>
<dbReference type="InterPro" id="IPR032675">
    <property type="entry name" value="LRR_dom_sf"/>
</dbReference>
<dbReference type="Gene3D" id="3.80.10.10">
    <property type="entry name" value="Ribonuclease Inhibitor"/>
    <property type="match status" value="1"/>
</dbReference>
<organism evidence="2 3">
    <name type="scientific">Hesseltinella vesiculosa</name>
    <dbReference type="NCBI Taxonomy" id="101127"/>
    <lineage>
        <taxon>Eukaryota</taxon>
        <taxon>Fungi</taxon>
        <taxon>Fungi incertae sedis</taxon>
        <taxon>Mucoromycota</taxon>
        <taxon>Mucoromycotina</taxon>
        <taxon>Mucoromycetes</taxon>
        <taxon>Mucorales</taxon>
        <taxon>Cunninghamellaceae</taxon>
        <taxon>Hesseltinella</taxon>
    </lineage>
</organism>
<evidence type="ECO:0000313" key="2">
    <source>
        <dbReference type="EMBL" id="ORX44763.1"/>
    </source>
</evidence>
<dbReference type="PROSITE" id="PS50181">
    <property type="entry name" value="FBOX"/>
    <property type="match status" value="1"/>
</dbReference>
<comment type="caution">
    <text evidence="2">The sequence shown here is derived from an EMBL/GenBank/DDBJ whole genome shotgun (WGS) entry which is preliminary data.</text>
</comment>
<dbReference type="Pfam" id="PF00646">
    <property type="entry name" value="F-box"/>
    <property type="match status" value="1"/>
</dbReference>
<sequence>MTTRWISVAGNRTYISDLPLELQRKIVCHLRSKDLKQLRLTSFSICELVTPHIFESIAIIQEPCQAVLQHLETVTQSSQRASFAPFVKSITVQQDRNLTIPTIQQLLQSFPGAFNLRVPTALLAEALSIIDDIDTLPALSFSPKSTNAFQHSLDTLSTLLLSITKLTLTGTSCARTRVVFRALIPHLTHLRALDITIPIRVTDLQQYCGQLETLAFTFSAKEDYCSLFKCWRAERERRGDPDGVGQPWMSVTNLTARFTAVDHEKLMVDFVAYLTIKFPALTTMNFEPDFYCYPSSGIHGHSMGTVFRHLDVLKITSINGIEASLHALGQFVYHITSLDIDLNCRNVEMADIFKSFPCLQCLRIWNANVVSCSVMNLFTPAHHMLRSLTINHISEYADNQDGRVLERISVWCPSLKHLHIAYRNWTPRIPTPMCLTRNGLLDNLLGKVLGFLPHSPKPMIVALPNVSLSCLEISFDPDVLGSPGLIMFASAASTNSASADPRILKAWFIEPRGKCYGLHVRPWGNDTPKALEDAVANWDLDFDSCSDIASPTLTHNIANLGFISIIYVVSLPQQFLVTSDDFRHSFPMK</sequence>
<keyword evidence="3" id="KW-1185">Reference proteome</keyword>
<reference evidence="2 3" key="1">
    <citation type="submission" date="2016-07" db="EMBL/GenBank/DDBJ databases">
        <title>Pervasive Adenine N6-methylation of Active Genes in Fungi.</title>
        <authorList>
            <consortium name="DOE Joint Genome Institute"/>
            <person name="Mondo S.J."/>
            <person name="Dannebaum R.O."/>
            <person name="Kuo R.C."/>
            <person name="Labutti K."/>
            <person name="Haridas S."/>
            <person name="Kuo A."/>
            <person name="Salamov A."/>
            <person name="Ahrendt S.R."/>
            <person name="Lipzen A."/>
            <person name="Sullivan W."/>
            <person name="Andreopoulos W.B."/>
            <person name="Clum A."/>
            <person name="Lindquist E."/>
            <person name="Daum C."/>
            <person name="Ramamoorthy G.K."/>
            <person name="Gryganskyi A."/>
            <person name="Culley D."/>
            <person name="Magnuson J.K."/>
            <person name="James T.Y."/>
            <person name="O'Malley M.A."/>
            <person name="Stajich J.E."/>
            <person name="Spatafora J.W."/>
            <person name="Visel A."/>
            <person name="Grigoriev I.V."/>
        </authorList>
    </citation>
    <scope>NUCLEOTIDE SEQUENCE [LARGE SCALE GENOMIC DNA]</scope>
    <source>
        <strain evidence="2 3">NRRL 3301</strain>
    </source>
</reference>
<feature type="domain" description="F-box" evidence="1">
    <location>
        <begin position="12"/>
        <end position="57"/>
    </location>
</feature>
<gene>
    <name evidence="2" type="ORF">DM01DRAFT_312131</name>
</gene>
<dbReference type="AlphaFoldDB" id="A0A1X2G4J1"/>
<dbReference type="Proteomes" id="UP000242146">
    <property type="component" value="Unassembled WGS sequence"/>
</dbReference>
<evidence type="ECO:0000313" key="3">
    <source>
        <dbReference type="Proteomes" id="UP000242146"/>
    </source>
</evidence>
<proteinExistence type="predicted"/>
<dbReference type="SUPFAM" id="SSF52047">
    <property type="entry name" value="RNI-like"/>
    <property type="match status" value="1"/>
</dbReference>
<dbReference type="EMBL" id="MCGT01000046">
    <property type="protein sequence ID" value="ORX44763.1"/>
    <property type="molecule type" value="Genomic_DNA"/>
</dbReference>
<accession>A0A1X2G4J1</accession>
<evidence type="ECO:0000259" key="1">
    <source>
        <dbReference type="PROSITE" id="PS50181"/>
    </source>
</evidence>
<protein>
    <recommendedName>
        <fullName evidence="1">F-box domain-containing protein</fullName>
    </recommendedName>
</protein>
<name>A0A1X2G4J1_9FUNG</name>